<proteinExistence type="predicted"/>
<sequence>MTFRRINRARAANLHIDIALAGFGAEGYAHHYLRWHVKSEEEEIKPFSSRALELLSQPQDHRGEGVPFVCLQALVPGLYVAFHDASRHQPHASPRGRSFTHAITITIDSPQAPYTTYLSPYGTHHLVLHLEPPRADSSVVNSNALCKKKRICGLTEAQLMASLDFLSLALLYLPKHLHLLQPGSPHVKTNAVILAPRGMPELAMDVAANYLAWASEKGENFVRNCISEEKEGVVEPWRQAL</sequence>
<dbReference type="OrthoDB" id="2913041at2759"/>
<evidence type="ECO:0000313" key="1">
    <source>
        <dbReference type="EMBL" id="KZT22497.1"/>
    </source>
</evidence>
<name>A0A165QJ49_9AGAM</name>
<evidence type="ECO:0000313" key="2">
    <source>
        <dbReference type="Proteomes" id="UP000076761"/>
    </source>
</evidence>
<protein>
    <submittedName>
        <fullName evidence="1">Uncharacterized protein</fullName>
    </submittedName>
</protein>
<organism evidence="1 2">
    <name type="scientific">Neolentinus lepideus HHB14362 ss-1</name>
    <dbReference type="NCBI Taxonomy" id="1314782"/>
    <lineage>
        <taxon>Eukaryota</taxon>
        <taxon>Fungi</taxon>
        <taxon>Dikarya</taxon>
        <taxon>Basidiomycota</taxon>
        <taxon>Agaricomycotina</taxon>
        <taxon>Agaricomycetes</taxon>
        <taxon>Gloeophyllales</taxon>
        <taxon>Gloeophyllaceae</taxon>
        <taxon>Neolentinus</taxon>
    </lineage>
</organism>
<reference evidence="1 2" key="1">
    <citation type="journal article" date="2016" name="Mol. Biol. Evol.">
        <title>Comparative Genomics of Early-Diverging Mushroom-Forming Fungi Provides Insights into the Origins of Lignocellulose Decay Capabilities.</title>
        <authorList>
            <person name="Nagy L.G."/>
            <person name="Riley R."/>
            <person name="Tritt A."/>
            <person name="Adam C."/>
            <person name="Daum C."/>
            <person name="Floudas D."/>
            <person name="Sun H."/>
            <person name="Yadav J.S."/>
            <person name="Pangilinan J."/>
            <person name="Larsson K.H."/>
            <person name="Matsuura K."/>
            <person name="Barry K."/>
            <person name="Labutti K."/>
            <person name="Kuo R."/>
            <person name="Ohm R.A."/>
            <person name="Bhattacharya S.S."/>
            <person name="Shirouzu T."/>
            <person name="Yoshinaga Y."/>
            <person name="Martin F.M."/>
            <person name="Grigoriev I.V."/>
            <person name="Hibbett D.S."/>
        </authorList>
    </citation>
    <scope>NUCLEOTIDE SEQUENCE [LARGE SCALE GENOMIC DNA]</scope>
    <source>
        <strain evidence="1 2">HHB14362 ss-1</strain>
    </source>
</reference>
<keyword evidence="2" id="KW-1185">Reference proteome</keyword>
<accession>A0A165QJ49</accession>
<dbReference type="InParanoid" id="A0A165QJ49"/>
<dbReference type="AlphaFoldDB" id="A0A165QJ49"/>
<gene>
    <name evidence="1" type="ORF">NEOLEDRAFT_1180898</name>
</gene>
<dbReference type="Proteomes" id="UP000076761">
    <property type="component" value="Unassembled WGS sequence"/>
</dbReference>
<dbReference type="EMBL" id="KV425595">
    <property type="protein sequence ID" value="KZT22497.1"/>
    <property type="molecule type" value="Genomic_DNA"/>
</dbReference>